<name>A0AAN5I7P4_9BILA</name>
<comment type="caution">
    <text evidence="1">The sequence shown here is derived from an EMBL/GenBank/DDBJ whole genome shotgun (WGS) entry which is preliminary data.</text>
</comment>
<keyword evidence="2" id="KW-1185">Reference proteome</keyword>
<sequence>FRTGACSLRKTSGAFAQSSRIVGDIFWSQAVDGQVAFQCRYRQSSRFWLAVSWILEVLSRSSSVSCDIFEL</sequence>
<organism evidence="1 2">
    <name type="scientific">Pristionchus mayeri</name>
    <dbReference type="NCBI Taxonomy" id="1317129"/>
    <lineage>
        <taxon>Eukaryota</taxon>
        <taxon>Metazoa</taxon>
        <taxon>Ecdysozoa</taxon>
        <taxon>Nematoda</taxon>
        <taxon>Chromadorea</taxon>
        <taxon>Rhabditida</taxon>
        <taxon>Rhabditina</taxon>
        <taxon>Diplogasteromorpha</taxon>
        <taxon>Diplogasteroidea</taxon>
        <taxon>Neodiplogasteridae</taxon>
        <taxon>Pristionchus</taxon>
    </lineage>
</organism>
<dbReference type="EMBL" id="BTRK01000005">
    <property type="protein sequence ID" value="GMR54539.1"/>
    <property type="molecule type" value="Genomic_DNA"/>
</dbReference>
<proteinExistence type="predicted"/>
<dbReference type="AlphaFoldDB" id="A0AAN5I7P4"/>
<accession>A0AAN5I7P4</accession>
<evidence type="ECO:0000313" key="2">
    <source>
        <dbReference type="Proteomes" id="UP001328107"/>
    </source>
</evidence>
<protein>
    <submittedName>
        <fullName evidence="1">Uncharacterized protein</fullName>
    </submittedName>
</protein>
<gene>
    <name evidence="1" type="ORF">PMAYCL1PPCAC_24734</name>
</gene>
<evidence type="ECO:0000313" key="1">
    <source>
        <dbReference type="EMBL" id="GMR54539.1"/>
    </source>
</evidence>
<feature type="non-terminal residue" evidence="1">
    <location>
        <position position="1"/>
    </location>
</feature>
<dbReference type="Proteomes" id="UP001328107">
    <property type="component" value="Unassembled WGS sequence"/>
</dbReference>
<reference evidence="2" key="1">
    <citation type="submission" date="2022-10" db="EMBL/GenBank/DDBJ databases">
        <title>Genome assembly of Pristionchus species.</title>
        <authorList>
            <person name="Yoshida K."/>
            <person name="Sommer R.J."/>
        </authorList>
    </citation>
    <scope>NUCLEOTIDE SEQUENCE [LARGE SCALE GENOMIC DNA]</scope>
    <source>
        <strain evidence="2">RS5460</strain>
    </source>
</reference>